<dbReference type="Proteomes" id="UP000257109">
    <property type="component" value="Unassembled WGS sequence"/>
</dbReference>
<organism evidence="1 2">
    <name type="scientific">Mucuna pruriens</name>
    <name type="common">Velvet bean</name>
    <name type="synonym">Dolichos pruriens</name>
    <dbReference type="NCBI Taxonomy" id="157652"/>
    <lineage>
        <taxon>Eukaryota</taxon>
        <taxon>Viridiplantae</taxon>
        <taxon>Streptophyta</taxon>
        <taxon>Embryophyta</taxon>
        <taxon>Tracheophyta</taxon>
        <taxon>Spermatophyta</taxon>
        <taxon>Magnoliopsida</taxon>
        <taxon>eudicotyledons</taxon>
        <taxon>Gunneridae</taxon>
        <taxon>Pentapetalae</taxon>
        <taxon>rosids</taxon>
        <taxon>fabids</taxon>
        <taxon>Fabales</taxon>
        <taxon>Fabaceae</taxon>
        <taxon>Papilionoideae</taxon>
        <taxon>50 kb inversion clade</taxon>
        <taxon>NPAAA clade</taxon>
        <taxon>indigoferoid/millettioid clade</taxon>
        <taxon>Phaseoleae</taxon>
        <taxon>Mucuna</taxon>
    </lineage>
</organism>
<proteinExistence type="predicted"/>
<accession>A0A371HKB8</accession>
<feature type="non-terminal residue" evidence="1">
    <location>
        <position position="1"/>
    </location>
</feature>
<keyword evidence="2" id="KW-1185">Reference proteome</keyword>
<evidence type="ECO:0000313" key="2">
    <source>
        <dbReference type="Proteomes" id="UP000257109"/>
    </source>
</evidence>
<sequence>MHHKCPHHDFPRAYAIIEDMTSNTYHYSSSDKHLIQKLIEVHQVEIGGKMEKKLDALTKKINSLIPVHSQLLPSILPLVRNVRPQATKGKIVGGSTPTSLGERLKSLIWLPLCPNESKAPFPLRQSLTQGKM</sequence>
<dbReference type="AlphaFoldDB" id="A0A371HKB8"/>
<name>A0A371HKB8_MUCPR</name>
<reference evidence="1" key="1">
    <citation type="submission" date="2018-05" db="EMBL/GenBank/DDBJ databases">
        <title>Draft genome of Mucuna pruriens seed.</title>
        <authorList>
            <person name="Nnadi N.E."/>
            <person name="Vos R."/>
            <person name="Hasami M.H."/>
            <person name="Devisetty U.K."/>
            <person name="Aguiy J.C."/>
        </authorList>
    </citation>
    <scope>NUCLEOTIDE SEQUENCE [LARGE SCALE GENOMIC DNA]</scope>
    <source>
        <strain evidence="1">JCA_2017</strain>
    </source>
</reference>
<dbReference type="EMBL" id="QJKJ01002367">
    <property type="protein sequence ID" value="RDY03190.1"/>
    <property type="molecule type" value="Genomic_DNA"/>
</dbReference>
<comment type="caution">
    <text evidence="1">The sequence shown here is derived from an EMBL/GenBank/DDBJ whole genome shotgun (WGS) entry which is preliminary data.</text>
</comment>
<gene>
    <name evidence="1" type="ORF">CR513_13265</name>
</gene>
<evidence type="ECO:0000313" key="1">
    <source>
        <dbReference type="EMBL" id="RDY03190.1"/>
    </source>
</evidence>
<dbReference type="OrthoDB" id="1454624at2759"/>
<protein>
    <submittedName>
        <fullName evidence="1">Uncharacterized protein</fullName>
    </submittedName>
</protein>